<protein>
    <recommendedName>
        <fullName evidence="9">Holliday junction branch migration complex subunit RuvB</fullName>
        <ecNumber evidence="9">3.6.4.-</ecNumber>
    </recommendedName>
</protein>
<dbReference type="Proteomes" id="UP000033867">
    <property type="component" value="Unassembled WGS sequence"/>
</dbReference>
<dbReference type="Gene3D" id="1.10.8.60">
    <property type="match status" value="1"/>
</dbReference>
<dbReference type="InterPro" id="IPR004605">
    <property type="entry name" value="DNA_helicase_Holl-junc_RuvB"/>
</dbReference>
<evidence type="ECO:0000256" key="9">
    <source>
        <dbReference type="HAMAP-Rule" id="MF_00016"/>
    </source>
</evidence>
<organism evidence="11 12">
    <name type="scientific">Candidatus Magasanikbacteria bacterium GW2011_GWE2_42_7</name>
    <dbReference type="NCBI Taxonomy" id="1619052"/>
    <lineage>
        <taxon>Bacteria</taxon>
        <taxon>Candidatus Magasanikiibacteriota</taxon>
    </lineage>
</organism>
<comment type="subcellular location">
    <subcellularLocation>
        <location evidence="9">Cytoplasm</location>
    </subcellularLocation>
</comment>
<sequence length="347" mass="38649">MILSSQETEAIPDRLVAPEIEDIEVDMDINLRPQTLFDFVGQEKIKEPLSISIEAAKGRKEAMEHVLLYGNPGLGKTTLASIIASEMGVKIKTTAGPALERVGDIAAILTNLGRGDILFIDEIHRMNKTIEEGLYSAMEDYVLDLIVGKGPAARTLRMPLERFTLIGATTKMNLLSGPLRDRFGHVYHLEFYEPEDMEKIVHRNARLLEVTIENEAANLIAGRARRTPRIANRLLKRVRDYAEVKHDGTISMTAAQSALDMLLIDEHGLDEVDRKILRTIIDGFKGGPVGLNTLAAATAEEMETIETIYEPYLIQIGMLERTPRGRKTTARAHEHFDASIRTQSALL</sequence>
<evidence type="ECO:0000313" key="11">
    <source>
        <dbReference type="EMBL" id="KKS71794.1"/>
    </source>
</evidence>
<feature type="domain" description="AAA+ ATPase" evidence="10">
    <location>
        <begin position="62"/>
        <end position="193"/>
    </location>
</feature>
<feature type="binding site" evidence="9">
    <location>
        <position position="31"/>
    </location>
    <ligand>
        <name>ATP</name>
        <dbReference type="ChEBI" id="CHEBI:30616"/>
    </ligand>
</feature>
<dbReference type="CDD" id="cd00009">
    <property type="entry name" value="AAA"/>
    <property type="match status" value="1"/>
</dbReference>
<keyword evidence="1 9" id="KW-0963">Cytoplasm</keyword>
<feature type="region of interest" description="Large ATPase domain (RuvB-L)" evidence="9">
    <location>
        <begin position="12"/>
        <end position="192"/>
    </location>
</feature>
<keyword evidence="11" id="KW-0347">Helicase</keyword>
<keyword evidence="2 9" id="KW-0547">Nucleotide-binding</keyword>
<dbReference type="InterPro" id="IPR036388">
    <property type="entry name" value="WH-like_DNA-bd_sf"/>
</dbReference>
<reference evidence="11 12" key="1">
    <citation type="journal article" date="2015" name="Nature">
        <title>rRNA introns, odd ribosomes, and small enigmatic genomes across a large radiation of phyla.</title>
        <authorList>
            <person name="Brown C.T."/>
            <person name="Hug L.A."/>
            <person name="Thomas B.C."/>
            <person name="Sharon I."/>
            <person name="Castelle C.J."/>
            <person name="Singh A."/>
            <person name="Wilkins M.J."/>
            <person name="Williams K.H."/>
            <person name="Banfield J.F."/>
        </authorList>
    </citation>
    <scope>NUCLEOTIDE SEQUENCE [LARGE SCALE GENOMIC DNA]</scope>
</reference>
<keyword evidence="4 9" id="KW-0378">Hydrolase</keyword>
<dbReference type="InterPro" id="IPR003593">
    <property type="entry name" value="AAA+_ATPase"/>
</dbReference>
<dbReference type="GO" id="GO:0005524">
    <property type="term" value="F:ATP binding"/>
    <property type="evidence" value="ECO:0007669"/>
    <property type="project" value="UniProtKB-UniRule"/>
</dbReference>
<keyword evidence="6 9" id="KW-0238">DNA-binding</keyword>
<dbReference type="EMBL" id="LCEK01000019">
    <property type="protein sequence ID" value="KKS71794.1"/>
    <property type="molecule type" value="Genomic_DNA"/>
</dbReference>
<dbReference type="InterPro" id="IPR036390">
    <property type="entry name" value="WH_DNA-bd_sf"/>
</dbReference>
<dbReference type="PANTHER" id="PTHR42848">
    <property type="match status" value="1"/>
</dbReference>
<evidence type="ECO:0000313" key="12">
    <source>
        <dbReference type="Proteomes" id="UP000033867"/>
    </source>
</evidence>
<dbReference type="InterPro" id="IPR008824">
    <property type="entry name" value="RuvB-like_N"/>
</dbReference>
<feature type="binding site" evidence="9">
    <location>
        <position position="326"/>
    </location>
    <ligand>
        <name>DNA</name>
        <dbReference type="ChEBI" id="CHEBI:16991"/>
    </ligand>
</feature>
<evidence type="ECO:0000256" key="6">
    <source>
        <dbReference type="ARBA" id="ARBA00023125"/>
    </source>
</evidence>
<dbReference type="InterPro" id="IPR027417">
    <property type="entry name" value="P-loop_NTPase"/>
</dbReference>
<feature type="binding site" evidence="9">
    <location>
        <position position="77"/>
    </location>
    <ligand>
        <name>Mg(2+)</name>
        <dbReference type="ChEBI" id="CHEBI:18420"/>
    </ligand>
</feature>
<dbReference type="NCBIfam" id="NF000868">
    <property type="entry name" value="PRK00080.1"/>
    <property type="match status" value="1"/>
</dbReference>
<comment type="similarity">
    <text evidence="9">Belongs to the RuvB family.</text>
</comment>
<dbReference type="GO" id="GO:0000400">
    <property type="term" value="F:four-way junction DNA binding"/>
    <property type="evidence" value="ECO:0007669"/>
    <property type="project" value="UniProtKB-UniRule"/>
</dbReference>
<dbReference type="NCBIfam" id="TIGR00635">
    <property type="entry name" value="ruvB"/>
    <property type="match status" value="1"/>
</dbReference>
<dbReference type="Pfam" id="PF17864">
    <property type="entry name" value="AAA_lid_4"/>
    <property type="match status" value="1"/>
</dbReference>
<dbReference type="InterPro" id="IPR008823">
    <property type="entry name" value="RuvB_wg_C"/>
</dbReference>
<dbReference type="Gene3D" id="3.40.50.300">
    <property type="entry name" value="P-loop containing nucleotide triphosphate hydrolases"/>
    <property type="match status" value="1"/>
</dbReference>
<dbReference type="GO" id="GO:0048476">
    <property type="term" value="C:Holliday junction resolvase complex"/>
    <property type="evidence" value="ECO:0007669"/>
    <property type="project" value="UniProtKB-UniRule"/>
</dbReference>
<dbReference type="SUPFAM" id="SSF52540">
    <property type="entry name" value="P-loop containing nucleoside triphosphate hydrolases"/>
    <property type="match status" value="1"/>
</dbReference>
<dbReference type="GO" id="GO:0016887">
    <property type="term" value="F:ATP hydrolysis activity"/>
    <property type="evidence" value="ECO:0007669"/>
    <property type="project" value="RHEA"/>
</dbReference>
<dbReference type="HAMAP" id="MF_00016">
    <property type="entry name" value="DNA_HJ_migration_RuvB"/>
    <property type="match status" value="1"/>
</dbReference>
<dbReference type="AlphaFoldDB" id="A0A0G1BF40"/>
<feature type="binding site" evidence="9">
    <location>
        <position position="76"/>
    </location>
    <ligand>
        <name>ATP</name>
        <dbReference type="ChEBI" id="CHEBI:30616"/>
    </ligand>
</feature>
<evidence type="ECO:0000256" key="5">
    <source>
        <dbReference type="ARBA" id="ARBA00022840"/>
    </source>
</evidence>
<dbReference type="PATRIC" id="fig|1619052.3.peg.478"/>
<keyword evidence="8 9" id="KW-0234">DNA repair</keyword>
<name>A0A0G1BF40_9BACT</name>
<feature type="region of interest" description="Head domain (RuvB-H)" evidence="9">
    <location>
        <begin position="266"/>
        <end position="347"/>
    </location>
</feature>
<evidence type="ECO:0000256" key="4">
    <source>
        <dbReference type="ARBA" id="ARBA00022801"/>
    </source>
</evidence>
<comment type="domain">
    <text evidence="9">Has 3 domains, the large (RuvB-L) and small ATPase (RuvB-S) domains and the C-terminal head (RuvB-H) domain. The head domain binds DNA, while the ATPase domains jointly bind ATP, ADP or are empty depending on the state of the subunit in the translocation cycle. During a single DNA translocation step the structure of each domain remains the same, but their relative positions change.</text>
</comment>
<dbReference type="SUPFAM" id="SSF46785">
    <property type="entry name" value="Winged helix' DNA-binding domain"/>
    <property type="match status" value="1"/>
</dbReference>
<keyword evidence="3 9" id="KW-0227">DNA damage</keyword>
<dbReference type="Pfam" id="PF05491">
    <property type="entry name" value="WHD_RuvB"/>
    <property type="match status" value="1"/>
</dbReference>
<dbReference type="PANTHER" id="PTHR42848:SF1">
    <property type="entry name" value="HOLLIDAY JUNCTION BRANCH MIGRATION COMPLEX SUBUNIT RUVB"/>
    <property type="match status" value="1"/>
</dbReference>
<evidence type="ECO:0000256" key="3">
    <source>
        <dbReference type="ARBA" id="ARBA00022763"/>
    </source>
</evidence>
<proteinExistence type="inferred from homology"/>
<comment type="subunit">
    <text evidence="9">Homohexamer. Forms an RuvA(8)-RuvB(12)-Holliday junction (HJ) complex. HJ DNA is sandwiched between 2 RuvA tetramers; dsDNA enters through RuvA and exits via RuvB. An RuvB hexamer assembles on each DNA strand where it exits the tetramer. Each RuvB hexamer is contacted by two RuvA subunits (via domain III) on 2 adjacent RuvB subunits; this complex drives branch migration. In the full resolvosome a probable DNA-RuvA(4)-RuvB(12)-RuvC(2) complex forms which resolves the HJ.</text>
</comment>
<dbReference type="GO" id="GO:0005737">
    <property type="term" value="C:cytoplasm"/>
    <property type="evidence" value="ECO:0007669"/>
    <property type="project" value="UniProtKB-SubCell"/>
</dbReference>
<dbReference type="Gene3D" id="1.10.10.10">
    <property type="entry name" value="Winged helix-like DNA-binding domain superfamily/Winged helix DNA-binding domain"/>
    <property type="match status" value="1"/>
</dbReference>
<dbReference type="GO" id="GO:0006310">
    <property type="term" value="P:DNA recombination"/>
    <property type="evidence" value="ECO:0007669"/>
    <property type="project" value="UniProtKB-UniRule"/>
</dbReference>
<dbReference type="InterPro" id="IPR041445">
    <property type="entry name" value="AAA_lid_4"/>
</dbReference>
<evidence type="ECO:0000256" key="8">
    <source>
        <dbReference type="ARBA" id="ARBA00023204"/>
    </source>
</evidence>
<dbReference type="GO" id="GO:0006281">
    <property type="term" value="P:DNA repair"/>
    <property type="evidence" value="ECO:0007669"/>
    <property type="project" value="UniProtKB-UniRule"/>
</dbReference>
<feature type="binding site" evidence="9">
    <location>
        <position position="77"/>
    </location>
    <ligand>
        <name>ATP</name>
        <dbReference type="ChEBI" id="CHEBI:30616"/>
    </ligand>
</feature>
<feature type="binding site" evidence="9">
    <location>
        <position position="182"/>
    </location>
    <ligand>
        <name>ATP</name>
        <dbReference type="ChEBI" id="CHEBI:30616"/>
    </ligand>
</feature>
<evidence type="ECO:0000256" key="1">
    <source>
        <dbReference type="ARBA" id="ARBA00022490"/>
    </source>
</evidence>
<evidence type="ECO:0000256" key="2">
    <source>
        <dbReference type="ARBA" id="ARBA00022741"/>
    </source>
</evidence>
<keyword evidence="5 9" id="KW-0067">ATP-binding</keyword>
<evidence type="ECO:0000256" key="7">
    <source>
        <dbReference type="ARBA" id="ARBA00023172"/>
    </source>
</evidence>
<feature type="binding site" evidence="9">
    <location>
        <position position="229"/>
    </location>
    <ligand>
        <name>ATP</name>
        <dbReference type="ChEBI" id="CHEBI:30616"/>
    </ligand>
</feature>
<dbReference type="GO" id="GO:0009378">
    <property type="term" value="F:four-way junction helicase activity"/>
    <property type="evidence" value="ECO:0007669"/>
    <property type="project" value="InterPro"/>
</dbReference>
<gene>
    <name evidence="9" type="primary">ruvB</name>
    <name evidence="11" type="ORF">UV42_C0019G0018</name>
</gene>
<feature type="binding site" evidence="9">
    <location>
        <position position="321"/>
    </location>
    <ligand>
        <name>DNA</name>
        <dbReference type="ChEBI" id="CHEBI:16991"/>
    </ligand>
</feature>
<dbReference type="Pfam" id="PF05496">
    <property type="entry name" value="RuvB_N"/>
    <property type="match status" value="1"/>
</dbReference>
<accession>A0A0G1BF40</accession>
<keyword evidence="7 9" id="KW-0233">DNA recombination</keyword>
<comment type="function">
    <text evidence="9">The RuvA-RuvB-RuvC complex processes Holliday junction (HJ) DNA during genetic recombination and DNA repair, while the RuvA-RuvB complex plays an important role in the rescue of blocked DNA replication forks via replication fork reversal (RFR). RuvA specifically binds to HJ cruciform DNA, conferring on it an open structure. The RuvB hexamer acts as an ATP-dependent pump, pulling dsDNA into and through the RuvAB complex. RuvB forms 2 homohexamers on either side of HJ DNA bound by 1 or 2 RuvA tetramers; 4 subunits per hexamer contact DNA at a time. Coordinated motions by a converter formed by DNA-disengaged RuvB subunits stimulates ATP hydrolysis and nucleotide exchange. Immobilization of the converter enables RuvB to convert the ATP-contained energy into a lever motion, pulling 2 nucleotides of DNA out of the RuvA tetramer per ATP hydrolyzed, thus driving DNA branch migration. The RuvB motors rotate together with the DNA substrate, which together with the progressing nucleotide cycle form the mechanistic basis for DNA recombination by continuous HJ branch migration. Branch migration allows RuvC to scan DNA until it finds its consensus sequence, where it cleaves and resolves cruciform DNA.</text>
</comment>
<dbReference type="SMART" id="SM00382">
    <property type="entry name" value="AAA"/>
    <property type="match status" value="1"/>
</dbReference>
<evidence type="ECO:0000259" key="10">
    <source>
        <dbReference type="SMART" id="SM00382"/>
    </source>
</evidence>
<dbReference type="EC" id="3.6.4.-" evidence="9"/>
<feature type="binding site" evidence="9">
    <location>
        <position position="78"/>
    </location>
    <ligand>
        <name>ATP</name>
        <dbReference type="ChEBI" id="CHEBI:30616"/>
    </ligand>
</feature>
<comment type="caution">
    <text evidence="9">Lacks conserved residue(s) required for the propagation of feature annotation.</text>
</comment>
<feature type="binding site" evidence="9">
    <location>
        <position position="192"/>
    </location>
    <ligand>
        <name>ATP</name>
        <dbReference type="ChEBI" id="CHEBI:30616"/>
    </ligand>
</feature>
<feature type="region of interest" description="Small ATPAse domain (RuvB-S)" evidence="9">
    <location>
        <begin position="193"/>
        <end position="263"/>
    </location>
</feature>
<comment type="catalytic activity">
    <reaction evidence="9">
        <text>ATP + H2O = ADP + phosphate + H(+)</text>
        <dbReference type="Rhea" id="RHEA:13065"/>
        <dbReference type="ChEBI" id="CHEBI:15377"/>
        <dbReference type="ChEBI" id="CHEBI:15378"/>
        <dbReference type="ChEBI" id="CHEBI:30616"/>
        <dbReference type="ChEBI" id="CHEBI:43474"/>
        <dbReference type="ChEBI" id="CHEBI:456216"/>
    </reaction>
</comment>
<comment type="caution">
    <text evidence="11">The sequence shown here is derived from an EMBL/GenBank/DDBJ whole genome shotgun (WGS) entry which is preliminary data.</text>
</comment>
<feature type="binding site" evidence="9">
    <location>
        <position position="73"/>
    </location>
    <ligand>
        <name>ATP</name>
        <dbReference type="ChEBI" id="CHEBI:30616"/>
    </ligand>
</feature>
<feature type="binding site" evidence="9">
    <location>
        <position position="32"/>
    </location>
    <ligand>
        <name>ATP</name>
        <dbReference type="ChEBI" id="CHEBI:30616"/>
    </ligand>
</feature>
<feature type="binding site" evidence="9">
    <location>
        <begin position="139"/>
        <end position="141"/>
    </location>
    <ligand>
        <name>ATP</name>
        <dbReference type="ChEBI" id="CHEBI:30616"/>
    </ligand>
</feature>